<gene>
    <name evidence="2" type="ordered locus">KQS_02550</name>
</gene>
<evidence type="ECO:0000313" key="2">
    <source>
        <dbReference type="EMBL" id="CCG52501.1"/>
    </source>
</evidence>
<organism evidence="2 3">
    <name type="scientific">Flavobacterium indicum (strain DSM 17447 / CIP 109464 / GPTSA100-9)</name>
    <dbReference type="NCBI Taxonomy" id="1094466"/>
    <lineage>
        <taxon>Bacteria</taxon>
        <taxon>Pseudomonadati</taxon>
        <taxon>Bacteroidota</taxon>
        <taxon>Flavobacteriia</taxon>
        <taxon>Flavobacteriales</taxon>
        <taxon>Flavobacteriaceae</taxon>
        <taxon>Flavobacterium</taxon>
    </lineage>
</organism>
<dbReference type="Gene3D" id="3.10.620.30">
    <property type="match status" value="1"/>
</dbReference>
<dbReference type="AlphaFoldDB" id="H8XSB6"/>
<dbReference type="OrthoDB" id="8595007at2"/>
<dbReference type="RefSeq" id="WP_014387645.1">
    <property type="nucleotide sequence ID" value="NC_017025.1"/>
</dbReference>
<dbReference type="STRING" id="1094466.KQS_02550"/>
<proteinExistence type="predicted"/>
<reference evidence="2 3" key="1">
    <citation type="journal article" date="2012" name="J. Bacteriol.">
        <title>Complete Genome Sequence of Flavobacterium indicum GPSTA100-9T, Isolated from Warm Spring Water.</title>
        <authorList>
            <person name="Barbier P."/>
            <person name="Houel A."/>
            <person name="Loux V."/>
            <person name="Poulain J."/>
            <person name="Bernardet J.F."/>
            <person name="Touchon M."/>
            <person name="Duchaud E."/>
        </authorList>
    </citation>
    <scope>NUCLEOTIDE SEQUENCE [LARGE SCALE GENOMIC DNA]</scope>
    <source>
        <strain evidence="3">DSM 17447 / CIP 109464 / GPTSA100-9</strain>
    </source>
</reference>
<dbReference type="HOGENOM" id="CLU_027424_1_0_10"/>
<sequence>MNKIGLVLLFFINILFSQKHSLPGNIEEFKEHANVIVLNENLLINIKSINAYQENYNLECLVLNETGFKQLTLEETYDKSKKINNIGVEIYNTKGVLFKKFSSNDFTDTSASDGVSIYSDNRVKSFQYVPTFYPFILKYNYQVNSKNTSFISSWVPIQNSNIAVLKSSYVVNNQSGLKLNFIEKNFDKFQVEKISNGYEMSNFKALKLEYLMDYDNEILKVNPYLEKINYEGFEFRCDSWKNFGIDYYANFLKDNIVLNDKTKLKIKEIVQPTDSKIDKIKKLYDYLQNSKRYVSIQVKEGGLCPMPIEDVEKYSYGDCKGLSNYMRALLNEVGIESYCAVLYGGTRKLIDEKDISFQGNHMILAIPFDNELMFVECTDLDAPLGYLGQFTSNRNAIVFKPNGAEIIETKKYDYLTNLEHNEITVLLNEDNSINATMNLQSFGINYDSAKKLSNLNLDNLKNHYKEKYSHLNNLKIEKFKFNDDKQAQKFIETVEFTCSDYLSKDGENLIVTPNIFQRKSPVAKVRNRKFSFKINYGYSEKENIKIKIPVTYTIKNLPDNVNIKTKFGNYIINLKVVNDELIYEREFNFFDGNYMASEYEDFKQFTELISKLDNLKILLEKK</sequence>
<dbReference type="eggNOG" id="COG1305">
    <property type="taxonomic scope" value="Bacteria"/>
</dbReference>
<evidence type="ECO:0000259" key="1">
    <source>
        <dbReference type="Pfam" id="PF12969"/>
    </source>
</evidence>
<dbReference type="KEGG" id="fin:KQS_02550"/>
<evidence type="ECO:0000313" key="3">
    <source>
        <dbReference type="Proteomes" id="UP000007599"/>
    </source>
</evidence>
<dbReference type="Pfam" id="PF12969">
    <property type="entry name" value="DUF3857"/>
    <property type="match status" value="1"/>
</dbReference>
<dbReference type="SUPFAM" id="SSF54001">
    <property type="entry name" value="Cysteine proteinases"/>
    <property type="match status" value="1"/>
</dbReference>
<dbReference type="PATRIC" id="fig|1094466.5.peg.505"/>
<dbReference type="InterPro" id="IPR038765">
    <property type="entry name" value="Papain-like_cys_pep_sf"/>
</dbReference>
<accession>H8XSB6</accession>
<dbReference type="Proteomes" id="UP000007599">
    <property type="component" value="Chromosome I"/>
</dbReference>
<protein>
    <recommendedName>
        <fullName evidence="1">DUF3857 domain-containing protein</fullName>
    </recommendedName>
</protein>
<feature type="domain" description="DUF3857" evidence="1">
    <location>
        <begin position="53"/>
        <end position="185"/>
    </location>
</feature>
<dbReference type="Gene3D" id="2.60.40.3140">
    <property type="match status" value="1"/>
</dbReference>
<dbReference type="Gene3D" id="2.60.120.1130">
    <property type="match status" value="1"/>
</dbReference>
<reference evidence="3" key="2">
    <citation type="submission" date="2012-03" db="EMBL/GenBank/DDBJ databases">
        <title>Complete genome sequence of Flavobacterium indicum GPTSA100-9T, isolated from warm spring water.</title>
        <authorList>
            <person name="Barbier P."/>
            <person name="Houel A."/>
            <person name="Loux V."/>
            <person name="Poulain J."/>
            <person name="Bernardet J.-F."/>
            <person name="Touchon M."/>
            <person name="Duchaud E."/>
        </authorList>
    </citation>
    <scope>NUCLEOTIDE SEQUENCE [LARGE SCALE GENOMIC DNA]</scope>
    <source>
        <strain evidence="3">DSM 17447 / CIP 109464 / GPTSA100-9</strain>
    </source>
</reference>
<dbReference type="EMBL" id="HE774682">
    <property type="protein sequence ID" value="CCG52501.1"/>
    <property type="molecule type" value="Genomic_DNA"/>
</dbReference>
<name>H8XSB6_FLAIG</name>
<keyword evidence="3" id="KW-1185">Reference proteome</keyword>
<dbReference type="InterPro" id="IPR024618">
    <property type="entry name" value="DUF3857"/>
</dbReference>